<dbReference type="GO" id="GO:0008270">
    <property type="term" value="F:zinc ion binding"/>
    <property type="evidence" value="ECO:0007669"/>
    <property type="project" value="UniProtKB-KW"/>
</dbReference>
<comment type="similarity">
    <text evidence="3">Belongs to the TRAPP small subunits family. BET3 subfamily.</text>
</comment>
<comment type="subcellular location">
    <subcellularLocation>
        <location evidence="2">Endoplasmic reticulum</location>
    </subcellularLocation>
    <subcellularLocation>
        <location evidence="1">Golgi apparatus</location>
        <location evidence="1">cis-Golgi network</location>
    </subcellularLocation>
</comment>
<dbReference type="InterPro" id="IPR001965">
    <property type="entry name" value="Znf_PHD"/>
</dbReference>
<feature type="region of interest" description="Disordered" evidence="12">
    <location>
        <begin position="418"/>
        <end position="443"/>
    </location>
</feature>
<dbReference type="InterPro" id="IPR016721">
    <property type="entry name" value="Bet3"/>
</dbReference>
<dbReference type="PROSITE" id="PS50016">
    <property type="entry name" value="ZF_PHD_2"/>
    <property type="match status" value="1"/>
</dbReference>
<dbReference type="SUPFAM" id="SSF111126">
    <property type="entry name" value="Ligand-binding domain in the NO signalling and Golgi transport"/>
    <property type="match status" value="1"/>
</dbReference>
<dbReference type="Pfam" id="PF04051">
    <property type="entry name" value="TRAPP"/>
    <property type="match status" value="1"/>
</dbReference>
<evidence type="ECO:0000313" key="15">
    <source>
        <dbReference type="Proteomes" id="UP000282613"/>
    </source>
</evidence>
<protein>
    <submittedName>
        <fullName evidence="16">PHD-type domain-containing protein</fullName>
    </submittedName>
</protein>
<dbReference type="SUPFAM" id="SSF57903">
    <property type="entry name" value="FYVE/PHD zinc finger"/>
    <property type="match status" value="1"/>
</dbReference>
<dbReference type="Pfam" id="PF00628">
    <property type="entry name" value="PHD"/>
    <property type="match status" value="1"/>
</dbReference>
<dbReference type="GO" id="GO:0005794">
    <property type="term" value="C:Golgi apparatus"/>
    <property type="evidence" value="ECO:0007669"/>
    <property type="project" value="UniProtKB-SubCell"/>
</dbReference>
<evidence type="ECO:0000313" key="14">
    <source>
        <dbReference type="EMBL" id="VDK32329.1"/>
    </source>
</evidence>
<dbReference type="InterPro" id="IPR019787">
    <property type="entry name" value="Znf_PHD-finger"/>
</dbReference>
<dbReference type="PROSITE" id="PS01359">
    <property type="entry name" value="ZF_PHD_1"/>
    <property type="match status" value="1"/>
</dbReference>
<dbReference type="Proteomes" id="UP000282613">
    <property type="component" value="Unassembled WGS sequence"/>
</dbReference>
<evidence type="ECO:0000256" key="10">
    <source>
        <dbReference type="ARBA" id="ARBA00023034"/>
    </source>
</evidence>
<name>A0A0R3W1Y0_TAEAS</name>
<keyword evidence="5" id="KW-0479">Metal-binding</keyword>
<keyword evidence="10" id="KW-0333">Golgi apparatus</keyword>
<evidence type="ECO:0000256" key="1">
    <source>
        <dbReference type="ARBA" id="ARBA00004222"/>
    </source>
</evidence>
<accession>A0A0R3W1Y0</accession>
<keyword evidence="15" id="KW-1185">Reference proteome</keyword>
<dbReference type="Gene3D" id="3.30.1380.20">
    <property type="entry name" value="Trafficking protein particle complex subunit 3"/>
    <property type="match status" value="1"/>
</dbReference>
<dbReference type="InterPro" id="IPR024096">
    <property type="entry name" value="NO_sig/Golgi_transp_ligand-bd"/>
</dbReference>
<dbReference type="AlphaFoldDB" id="A0A0R3W1Y0"/>
<evidence type="ECO:0000256" key="4">
    <source>
        <dbReference type="ARBA" id="ARBA00022448"/>
    </source>
</evidence>
<dbReference type="PANTHER" id="PTHR13048">
    <property type="entry name" value="TRAFFICKING PROTEIN PARTICLE COMPLEX SUBUNIT 3"/>
    <property type="match status" value="1"/>
</dbReference>
<evidence type="ECO:0000313" key="16">
    <source>
        <dbReference type="WBParaSite" id="TASK_0000377401-mRNA-1"/>
    </source>
</evidence>
<gene>
    <name evidence="14" type="ORF">TASK_LOCUS3775</name>
</gene>
<evidence type="ECO:0000256" key="5">
    <source>
        <dbReference type="ARBA" id="ARBA00022723"/>
    </source>
</evidence>
<reference evidence="14 15" key="2">
    <citation type="submission" date="2018-11" db="EMBL/GenBank/DDBJ databases">
        <authorList>
            <consortium name="Pathogen Informatics"/>
        </authorList>
    </citation>
    <scope>NUCLEOTIDE SEQUENCE [LARGE SCALE GENOMIC DNA]</scope>
</reference>
<keyword evidence="9" id="KW-0931">ER-Golgi transport</keyword>
<evidence type="ECO:0000259" key="13">
    <source>
        <dbReference type="PROSITE" id="PS50016"/>
    </source>
</evidence>
<dbReference type="CDD" id="cd14942">
    <property type="entry name" value="TRAPPC3_bet3"/>
    <property type="match status" value="1"/>
</dbReference>
<dbReference type="STRING" id="60517.A0A0R3W1Y0"/>
<proteinExistence type="inferred from homology"/>
<keyword evidence="4" id="KW-0813">Transport</keyword>
<keyword evidence="6 11" id="KW-0863">Zinc-finger</keyword>
<dbReference type="InterPro" id="IPR019786">
    <property type="entry name" value="Zinc_finger_PHD-type_CS"/>
</dbReference>
<sequence length="443" mass="48343">MARQQAKTPEPVRMNTELFTLTYGSLVAQIVKDFESDDAINEQLDNIGFNIGEKLAEDFVAKGNPGRCADFKETANQLVNGFKHFLGISPTVSKFSPAGDEFSLLLDSNPLTEFVDLPAEHPKLLYCNVLAGAIRGALHNMQLEVDARIVLDQLRGDKNTEIRVKFIRRIKEMSSSTSPSVGTNISEAWLIKALRLLHSQKPEDTARLRKLYKDTCENEAAVARITLAEALRMEPSGVKEDNSSGSELLPPPPMPQRFHRKTEVLQAPQMISDGAGMKSRHLRCESPSNFVLIVPIIPVVVCQGKTIITEQSSTVDVTNSGLVGGNGNGGEANSPPVGMEVMEDLVADLMCCVCGRMTAAADHDVNEAFSTPIESPVTNNVLVECTRCRSLYHKLCHSPPLLTARLPTGWLCSRCSDPSNLSKRRSSSSPPFDPTPGSKKSKS</sequence>
<evidence type="ECO:0000256" key="11">
    <source>
        <dbReference type="PROSITE-ProRule" id="PRU00146"/>
    </source>
</evidence>
<dbReference type="OrthoDB" id="10262857at2759"/>
<evidence type="ECO:0000256" key="3">
    <source>
        <dbReference type="ARBA" id="ARBA00006218"/>
    </source>
</evidence>
<dbReference type="GO" id="GO:0005783">
    <property type="term" value="C:endoplasmic reticulum"/>
    <property type="evidence" value="ECO:0007669"/>
    <property type="project" value="UniProtKB-SubCell"/>
</dbReference>
<dbReference type="InterPro" id="IPR011011">
    <property type="entry name" value="Znf_FYVE_PHD"/>
</dbReference>
<keyword evidence="7" id="KW-0256">Endoplasmic reticulum</keyword>
<evidence type="ECO:0000256" key="8">
    <source>
        <dbReference type="ARBA" id="ARBA00022833"/>
    </source>
</evidence>
<dbReference type="WBParaSite" id="TASK_0000377401-mRNA-1">
    <property type="protein sequence ID" value="TASK_0000377401-mRNA-1"/>
    <property type="gene ID" value="TASK_0000377401"/>
</dbReference>
<evidence type="ECO:0000256" key="12">
    <source>
        <dbReference type="SAM" id="MobiDB-lite"/>
    </source>
</evidence>
<reference evidence="16" key="1">
    <citation type="submission" date="2017-02" db="UniProtKB">
        <authorList>
            <consortium name="WormBaseParasite"/>
        </authorList>
    </citation>
    <scope>IDENTIFICATION</scope>
</reference>
<evidence type="ECO:0000256" key="9">
    <source>
        <dbReference type="ARBA" id="ARBA00022892"/>
    </source>
</evidence>
<dbReference type="InterPro" id="IPR013083">
    <property type="entry name" value="Znf_RING/FYVE/PHD"/>
</dbReference>
<dbReference type="EMBL" id="UYRS01018312">
    <property type="protein sequence ID" value="VDK32329.1"/>
    <property type="molecule type" value="Genomic_DNA"/>
</dbReference>
<evidence type="ECO:0000256" key="6">
    <source>
        <dbReference type="ARBA" id="ARBA00022771"/>
    </source>
</evidence>
<dbReference type="InterPro" id="IPR007194">
    <property type="entry name" value="TRAPP_component"/>
</dbReference>
<feature type="domain" description="PHD-type" evidence="13">
    <location>
        <begin position="348"/>
        <end position="418"/>
    </location>
</feature>
<evidence type="ECO:0000256" key="7">
    <source>
        <dbReference type="ARBA" id="ARBA00022824"/>
    </source>
</evidence>
<dbReference type="GO" id="GO:0030008">
    <property type="term" value="C:TRAPP complex"/>
    <property type="evidence" value="ECO:0007669"/>
    <property type="project" value="InterPro"/>
</dbReference>
<dbReference type="GO" id="GO:0048193">
    <property type="term" value="P:Golgi vesicle transport"/>
    <property type="evidence" value="ECO:0007669"/>
    <property type="project" value="InterPro"/>
</dbReference>
<keyword evidence="8" id="KW-0862">Zinc</keyword>
<organism evidence="16">
    <name type="scientific">Taenia asiatica</name>
    <name type="common">Asian tapeworm</name>
    <dbReference type="NCBI Taxonomy" id="60517"/>
    <lineage>
        <taxon>Eukaryota</taxon>
        <taxon>Metazoa</taxon>
        <taxon>Spiralia</taxon>
        <taxon>Lophotrochozoa</taxon>
        <taxon>Platyhelminthes</taxon>
        <taxon>Cestoda</taxon>
        <taxon>Eucestoda</taxon>
        <taxon>Cyclophyllidea</taxon>
        <taxon>Taeniidae</taxon>
        <taxon>Taenia</taxon>
    </lineage>
</organism>
<evidence type="ECO:0000256" key="2">
    <source>
        <dbReference type="ARBA" id="ARBA00004240"/>
    </source>
</evidence>
<dbReference type="Gene3D" id="3.30.40.10">
    <property type="entry name" value="Zinc/RING finger domain, C3HC4 (zinc finger)"/>
    <property type="match status" value="1"/>
</dbReference>
<dbReference type="SMART" id="SM00249">
    <property type="entry name" value="PHD"/>
    <property type="match status" value="1"/>
</dbReference>